<feature type="compositionally biased region" description="Basic and acidic residues" evidence="1">
    <location>
        <begin position="484"/>
        <end position="498"/>
    </location>
</feature>
<proteinExistence type="predicted"/>
<dbReference type="Proteomes" id="UP000750711">
    <property type="component" value="Unassembled WGS sequence"/>
</dbReference>
<reference evidence="3" key="1">
    <citation type="submission" date="2021-03" db="EMBL/GenBank/DDBJ databases">
        <title>Comparative genomics and phylogenomic investigation of the class Geoglossomycetes provide insights into ecological specialization and systematics.</title>
        <authorList>
            <person name="Melie T."/>
            <person name="Pirro S."/>
            <person name="Miller A.N."/>
            <person name="Quandt A."/>
        </authorList>
    </citation>
    <scope>NUCLEOTIDE SEQUENCE</scope>
    <source>
        <strain evidence="3">CAQ_001_2017</strain>
    </source>
</reference>
<organism evidence="3 4">
    <name type="scientific">Trichoglossum hirsutum</name>
    <dbReference type="NCBI Taxonomy" id="265104"/>
    <lineage>
        <taxon>Eukaryota</taxon>
        <taxon>Fungi</taxon>
        <taxon>Dikarya</taxon>
        <taxon>Ascomycota</taxon>
        <taxon>Pezizomycotina</taxon>
        <taxon>Geoglossomycetes</taxon>
        <taxon>Geoglossales</taxon>
        <taxon>Geoglossaceae</taxon>
        <taxon>Trichoglossum</taxon>
    </lineage>
</organism>
<feature type="region of interest" description="Disordered" evidence="1">
    <location>
        <begin position="472"/>
        <end position="554"/>
    </location>
</feature>
<accession>A0A9P8LBU1</accession>
<dbReference type="EMBL" id="JAGHQM010000592">
    <property type="protein sequence ID" value="KAH0559459.1"/>
    <property type="molecule type" value="Genomic_DNA"/>
</dbReference>
<protein>
    <submittedName>
        <fullName evidence="3">Uncharacterized protein</fullName>
    </submittedName>
</protein>
<feature type="compositionally biased region" description="Polar residues" evidence="1">
    <location>
        <begin position="765"/>
        <end position="778"/>
    </location>
</feature>
<feature type="region of interest" description="Disordered" evidence="1">
    <location>
        <begin position="764"/>
        <end position="850"/>
    </location>
</feature>
<dbReference type="AlphaFoldDB" id="A0A9P8LBU1"/>
<gene>
    <name evidence="3" type="ORF">GP486_004030</name>
</gene>
<feature type="region of interest" description="Disordered" evidence="1">
    <location>
        <begin position="584"/>
        <end position="643"/>
    </location>
</feature>
<feature type="compositionally biased region" description="Basic residues" evidence="1">
    <location>
        <begin position="633"/>
        <end position="642"/>
    </location>
</feature>
<evidence type="ECO:0000313" key="3">
    <source>
        <dbReference type="EMBL" id="KAH0559459.1"/>
    </source>
</evidence>
<sequence length="871" mass="96966">MNRDDGPARPVPSNPSEARSAAQSLGGLRDLAVISFVVVLGPLLIYAFWRCLSNWGRWRVRNARGGDEESGRAANLRRQYVRTWHGWVERQYGGQSHRDHEVQETRVGQFCEAKGPRPLGKPASLGWAIKNCLRSKTATTDYNRIFWDRRTDREEELRPRYWWQKWLNGNTDRCNNSLDEEKGVLRVASSGCDLGESGTVRRRVGVRSPTDAWISGSDEIRRATQSQLLQPRKCIRSTDGGLDSSRLVNVSDNNVKARKSIAIPWRSSSLPHRAVSRVQFPTPPLTRRISAALRCPGSVFEDVKPKRECNISGQEVPFPQTLEQRPRGEAETPYNSPELPTPADLTPVPGVRDLHIEKRASPGHVDGPVTLAYEAEFANSLGRRLEIWASPMILDPFTPSNHGIDGTAGRRASPAMGWCEVQDRPGVPYGILNHEAEGSANQSTQPSSSSSIRGSFDWSQKGRTVAAGDGVMLTPSVSSQGPIKRHDIPSGFSDEARHAPLVRPFRRRESFPAHHRTRPDRTLHASIARARSAGSVTDYKRRKSPSAKASRWDTYQARSFTSSERTFLDLLDRKLNWLHHELSPGFRCPEDNPAESYRPFRGPQQEGGPGKKARVHTSSGPGSSREPGLSHISKARQRRRAGYWKSNPKLDSWRVAMNNLRKVTHGTESVELLRTILQVEEGVEQETREGAIDTAAWVLRRPPQGWPTDSGGNLGVGEEMIVKHQDWEKIRRPQRIMKRKYPRKNTTRLGRKLSGNLLKVLRIGSDTTATGKASSPSKRSGRAPSKAGEPVDGSSLESQTATPRYEQQPDDVLVPVSGGQPIVRVRSPGERGYDGRRAISKGRNPYASSRMESAEMARAMAGGLGIENWKA</sequence>
<feature type="region of interest" description="Disordered" evidence="1">
    <location>
        <begin position="437"/>
        <end position="457"/>
    </location>
</feature>
<feature type="region of interest" description="Disordered" evidence="1">
    <location>
        <begin position="311"/>
        <end position="346"/>
    </location>
</feature>
<comment type="caution">
    <text evidence="3">The sequence shown here is derived from an EMBL/GenBank/DDBJ whole genome shotgun (WGS) entry which is preliminary data.</text>
</comment>
<evidence type="ECO:0000256" key="1">
    <source>
        <dbReference type="SAM" id="MobiDB-lite"/>
    </source>
</evidence>
<keyword evidence="2" id="KW-1133">Transmembrane helix</keyword>
<keyword evidence="2" id="KW-0812">Transmembrane</keyword>
<keyword evidence="2" id="KW-0472">Membrane</keyword>
<name>A0A9P8LBU1_9PEZI</name>
<evidence type="ECO:0000256" key="2">
    <source>
        <dbReference type="SAM" id="Phobius"/>
    </source>
</evidence>
<keyword evidence="4" id="KW-1185">Reference proteome</keyword>
<feature type="transmembrane region" description="Helical" evidence="2">
    <location>
        <begin position="31"/>
        <end position="49"/>
    </location>
</feature>
<evidence type="ECO:0000313" key="4">
    <source>
        <dbReference type="Proteomes" id="UP000750711"/>
    </source>
</evidence>
<feature type="compositionally biased region" description="Basic and acidic residues" evidence="1">
    <location>
        <begin position="827"/>
        <end position="837"/>
    </location>
</feature>
<feature type="compositionally biased region" description="Low complexity" evidence="1">
    <location>
        <begin position="439"/>
        <end position="457"/>
    </location>
</feature>